<name>A0A7R8CF77_LEPSM</name>
<keyword evidence="2" id="KW-1185">Reference proteome</keyword>
<dbReference type="AlphaFoldDB" id="A0A7R8CF77"/>
<organism evidence="1 2">
    <name type="scientific">Lepeophtheirus salmonis</name>
    <name type="common">Salmon louse</name>
    <name type="synonym">Caligus salmonis</name>
    <dbReference type="NCBI Taxonomy" id="72036"/>
    <lineage>
        <taxon>Eukaryota</taxon>
        <taxon>Metazoa</taxon>
        <taxon>Ecdysozoa</taxon>
        <taxon>Arthropoda</taxon>
        <taxon>Crustacea</taxon>
        <taxon>Multicrustacea</taxon>
        <taxon>Hexanauplia</taxon>
        <taxon>Copepoda</taxon>
        <taxon>Siphonostomatoida</taxon>
        <taxon>Caligidae</taxon>
        <taxon>Lepeophtheirus</taxon>
    </lineage>
</organism>
<sequence>MITIYSREYLGSANAHHLQVNYMKLSDGLKRNLRMVSNKRAGEDLQRLYPQLEHITCVPEGPNITTDLALNNLPPSNKLIAELKKTFLKAGHIYSREDLGSANESCLGMFCNLLPKFLLMCIPSIGYQVKEQRRLFQLITNNLSEKTHLKTLEDHLPHEYFNPSNSSVNSPSLVLDLARRDGHPSRLQSMTMGHLKDQLRSPKNNNYLSYSEQEDNRLSGIKANPFLKRKKKKKQKIVTKIQPPKINSPFMKWMPRPKYEDLLSDYRDNGYRKNNEDAKITRTVSVVTYFKRIPFRPSPYLGRIPSKKNPLGIRDRHYFISSLFLPQNVILMSNNK</sequence>
<reference evidence="1" key="1">
    <citation type="submission" date="2021-02" db="EMBL/GenBank/DDBJ databases">
        <authorList>
            <person name="Bekaert M."/>
        </authorList>
    </citation>
    <scope>NUCLEOTIDE SEQUENCE</scope>
    <source>
        <strain evidence="1">IoA-00</strain>
    </source>
</reference>
<proteinExistence type="predicted"/>
<protein>
    <submittedName>
        <fullName evidence="1">(salmon louse) hypothetical protein</fullName>
    </submittedName>
</protein>
<evidence type="ECO:0000313" key="1">
    <source>
        <dbReference type="EMBL" id="CAF2804047.1"/>
    </source>
</evidence>
<evidence type="ECO:0000313" key="2">
    <source>
        <dbReference type="Proteomes" id="UP000675881"/>
    </source>
</evidence>
<accession>A0A7R8CF77</accession>
<gene>
    <name evidence="1" type="ORF">LSAA_3128</name>
</gene>
<dbReference type="EMBL" id="HG994590">
    <property type="protein sequence ID" value="CAF2804047.1"/>
    <property type="molecule type" value="Genomic_DNA"/>
</dbReference>
<dbReference type="Proteomes" id="UP000675881">
    <property type="component" value="Chromosome 11"/>
</dbReference>